<evidence type="ECO:0000313" key="2">
    <source>
        <dbReference type="Proteomes" id="UP000694541"/>
    </source>
</evidence>
<accession>A0A8B9RQL2</accession>
<proteinExistence type="predicted"/>
<protein>
    <submittedName>
        <fullName evidence="1">Uncharacterized protein</fullName>
    </submittedName>
</protein>
<dbReference type="Proteomes" id="UP000694541">
    <property type="component" value="Unplaced"/>
</dbReference>
<dbReference type="Ensembl" id="ENSANIT00000002003.1">
    <property type="protein sequence ID" value="ENSANIP00000001945.1"/>
    <property type="gene ID" value="ENSANIG00000001384.1"/>
</dbReference>
<dbReference type="AlphaFoldDB" id="A0A8B9RQL2"/>
<reference evidence="1" key="2">
    <citation type="submission" date="2025-09" db="UniProtKB">
        <authorList>
            <consortium name="Ensembl"/>
        </authorList>
    </citation>
    <scope>IDENTIFICATION</scope>
</reference>
<keyword evidence="2" id="KW-1185">Reference proteome</keyword>
<sequence>PTPRIRKLSSFCFLGAGLPLILTRTTNWKGKDLGQMQTQDLKPSPVHQCSKMKSQLLVICLALSHLSTFAME</sequence>
<organism evidence="1 2">
    <name type="scientific">Accipiter nisus</name>
    <name type="common">Eurasian sparrowhawk</name>
    <dbReference type="NCBI Taxonomy" id="211598"/>
    <lineage>
        <taxon>Eukaryota</taxon>
        <taxon>Metazoa</taxon>
        <taxon>Chordata</taxon>
        <taxon>Craniata</taxon>
        <taxon>Vertebrata</taxon>
        <taxon>Euteleostomi</taxon>
        <taxon>Archelosauria</taxon>
        <taxon>Archosauria</taxon>
        <taxon>Dinosauria</taxon>
        <taxon>Saurischia</taxon>
        <taxon>Theropoda</taxon>
        <taxon>Coelurosauria</taxon>
        <taxon>Aves</taxon>
        <taxon>Neognathae</taxon>
        <taxon>Neoaves</taxon>
        <taxon>Telluraves</taxon>
        <taxon>Accipitrimorphae</taxon>
        <taxon>Accipitriformes</taxon>
        <taxon>Accipitridae</taxon>
        <taxon>Accipitrinae</taxon>
        <taxon>Accipiter</taxon>
    </lineage>
</organism>
<name>A0A8B9RQL2_9AVES</name>
<evidence type="ECO:0000313" key="1">
    <source>
        <dbReference type="Ensembl" id="ENSANIP00000001945.1"/>
    </source>
</evidence>
<reference evidence="1" key="1">
    <citation type="submission" date="2025-08" db="UniProtKB">
        <authorList>
            <consortium name="Ensembl"/>
        </authorList>
    </citation>
    <scope>IDENTIFICATION</scope>
</reference>